<proteinExistence type="predicted"/>
<keyword evidence="4" id="KW-1185">Reference proteome</keyword>
<sequence length="172" mass="18443">MPPTQRTPDEHHTRPRSMMTEKTTKKEPSHQAFNAEERAAMKAAAAEAKRAARKASAEEKAAEALADCIASIEAMDGDDRAAAEAIHAIVLEHAPQLEPRTWYGMPAYAGADGKAVVFFQPAGKFKARYATLGFNDGAALDDGSMWPTSYAVTKLTPADTKLIAELVTRAAG</sequence>
<evidence type="ECO:0000256" key="2">
    <source>
        <dbReference type="SAM" id="MobiDB-lite"/>
    </source>
</evidence>
<reference evidence="4" key="1">
    <citation type="journal article" date="2019" name="Int. J. Syst. Evol. Microbiol.">
        <title>The Global Catalogue of Microorganisms (GCM) 10K type strain sequencing project: providing services to taxonomists for standard genome sequencing and annotation.</title>
        <authorList>
            <consortium name="The Broad Institute Genomics Platform"/>
            <consortium name="The Broad Institute Genome Sequencing Center for Infectious Disease"/>
            <person name="Wu L."/>
            <person name="Ma J."/>
        </authorList>
    </citation>
    <scope>NUCLEOTIDE SEQUENCE [LARGE SCALE GENOMIC DNA]</scope>
    <source>
        <strain evidence="4">JCM 14323</strain>
    </source>
</reference>
<feature type="region of interest" description="Disordered" evidence="2">
    <location>
        <begin position="1"/>
        <end position="30"/>
    </location>
</feature>
<name>A0ABN2MYU4_9MICO</name>
<protein>
    <recommendedName>
        <fullName evidence="5">YdhG-like domain-containing protein</fullName>
    </recommendedName>
</protein>
<evidence type="ECO:0000313" key="4">
    <source>
        <dbReference type="Proteomes" id="UP001501746"/>
    </source>
</evidence>
<comment type="caution">
    <text evidence="3">The sequence shown here is derived from an EMBL/GenBank/DDBJ whole genome shotgun (WGS) entry which is preliminary data.</text>
</comment>
<evidence type="ECO:0008006" key="5">
    <source>
        <dbReference type="Google" id="ProtNLM"/>
    </source>
</evidence>
<accession>A0ABN2MYU4</accession>
<dbReference type="Proteomes" id="UP001501746">
    <property type="component" value="Unassembled WGS sequence"/>
</dbReference>
<evidence type="ECO:0000313" key="3">
    <source>
        <dbReference type="EMBL" id="GAA1843574.1"/>
    </source>
</evidence>
<dbReference type="SUPFAM" id="SSF159888">
    <property type="entry name" value="YdhG-like"/>
    <property type="match status" value="1"/>
</dbReference>
<evidence type="ECO:0000256" key="1">
    <source>
        <dbReference type="SAM" id="Coils"/>
    </source>
</evidence>
<organism evidence="3 4">
    <name type="scientific">Agromyces salentinus</name>
    <dbReference type="NCBI Taxonomy" id="269421"/>
    <lineage>
        <taxon>Bacteria</taxon>
        <taxon>Bacillati</taxon>
        <taxon>Actinomycetota</taxon>
        <taxon>Actinomycetes</taxon>
        <taxon>Micrococcales</taxon>
        <taxon>Microbacteriaceae</taxon>
        <taxon>Agromyces</taxon>
    </lineage>
</organism>
<keyword evidence="1" id="KW-0175">Coiled coil</keyword>
<dbReference type="EMBL" id="BAAANK010000009">
    <property type="protein sequence ID" value="GAA1843574.1"/>
    <property type="molecule type" value="Genomic_DNA"/>
</dbReference>
<gene>
    <name evidence="3" type="ORF">GCM10009750_32350</name>
</gene>
<feature type="coiled-coil region" evidence="1">
    <location>
        <begin position="34"/>
        <end position="65"/>
    </location>
</feature>